<keyword evidence="2" id="KW-0597">Phosphoprotein</keyword>
<evidence type="ECO:0000313" key="4">
    <source>
        <dbReference type="EMBL" id="MDP9611910.1"/>
    </source>
</evidence>
<dbReference type="SUPFAM" id="SSF53901">
    <property type="entry name" value="Thiolase-like"/>
    <property type="match status" value="1"/>
</dbReference>
<gene>
    <name evidence="4" type="ORF">JOF35_004187</name>
</gene>
<dbReference type="Proteomes" id="UP001234880">
    <property type="component" value="Unassembled WGS sequence"/>
</dbReference>
<keyword evidence="4" id="KW-0808">Transferase</keyword>
<keyword evidence="1" id="KW-0596">Phosphopantetheine</keyword>
<accession>A0ABT9KTY6</accession>
<reference evidence="4 5" key="1">
    <citation type="submission" date="2023-07" db="EMBL/GenBank/DDBJ databases">
        <title>Sequencing the genomes of 1000 actinobacteria strains.</title>
        <authorList>
            <person name="Klenk H.-P."/>
        </authorList>
    </citation>
    <scope>NUCLEOTIDE SEQUENCE [LARGE SCALE GENOMIC DNA]</scope>
    <source>
        <strain evidence="4 5">DSM 41600</strain>
    </source>
</reference>
<dbReference type="InterPro" id="IPR016039">
    <property type="entry name" value="Thiolase-like"/>
</dbReference>
<feature type="domain" description="Beta-ketoacyl synthase C-terminal" evidence="3">
    <location>
        <begin position="2"/>
        <end position="44"/>
    </location>
</feature>
<comment type="caution">
    <text evidence="4">The sequence shown here is derived from an EMBL/GenBank/DDBJ whole genome shotgun (WGS) entry which is preliminary data.</text>
</comment>
<organism evidence="4 5">
    <name type="scientific">Streptomyces demainii</name>
    <dbReference type="NCBI Taxonomy" id="588122"/>
    <lineage>
        <taxon>Bacteria</taxon>
        <taxon>Bacillati</taxon>
        <taxon>Actinomycetota</taxon>
        <taxon>Actinomycetes</taxon>
        <taxon>Kitasatosporales</taxon>
        <taxon>Streptomycetaceae</taxon>
        <taxon>Streptomyces</taxon>
    </lineage>
</organism>
<dbReference type="EMBL" id="JAURUE010000001">
    <property type="protein sequence ID" value="MDP9611910.1"/>
    <property type="molecule type" value="Genomic_DNA"/>
</dbReference>
<dbReference type="Pfam" id="PF02801">
    <property type="entry name" value="Ketoacyl-synt_C"/>
    <property type="match status" value="1"/>
</dbReference>
<protein>
    <submittedName>
        <fullName evidence="4">Acyl transferase domain-containing protein</fullName>
    </submittedName>
</protein>
<keyword evidence="5" id="KW-1185">Reference proteome</keyword>
<dbReference type="InterPro" id="IPR014031">
    <property type="entry name" value="Ketoacyl_synth_C"/>
</dbReference>
<dbReference type="InterPro" id="IPR050091">
    <property type="entry name" value="PKS_NRPS_Biosynth_Enz"/>
</dbReference>
<dbReference type="GO" id="GO:0016740">
    <property type="term" value="F:transferase activity"/>
    <property type="evidence" value="ECO:0007669"/>
    <property type="project" value="UniProtKB-KW"/>
</dbReference>
<proteinExistence type="predicted"/>
<dbReference type="Gene3D" id="3.40.47.10">
    <property type="match status" value="1"/>
</dbReference>
<name>A0ABT9KTY6_9ACTN</name>
<evidence type="ECO:0000259" key="3">
    <source>
        <dbReference type="Pfam" id="PF02801"/>
    </source>
</evidence>
<dbReference type="PANTHER" id="PTHR43775:SF37">
    <property type="entry name" value="SI:DKEY-61P9.11"/>
    <property type="match status" value="1"/>
</dbReference>
<dbReference type="PANTHER" id="PTHR43775">
    <property type="entry name" value="FATTY ACID SYNTHASE"/>
    <property type="match status" value="1"/>
</dbReference>
<sequence length="70" mass="7443">MIRAAWDAAGATQDEFGYIEAHGTGTALGDPVEYEALTEVLTGGPGPDGHLRPYHLVGTEVLAHRALRDQ</sequence>
<evidence type="ECO:0000256" key="2">
    <source>
        <dbReference type="ARBA" id="ARBA00022553"/>
    </source>
</evidence>
<evidence type="ECO:0000313" key="5">
    <source>
        <dbReference type="Proteomes" id="UP001234880"/>
    </source>
</evidence>
<evidence type="ECO:0000256" key="1">
    <source>
        <dbReference type="ARBA" id="ARBA00022450"/>
    </source>
</evidence>